<feature type="compositionally biased region" description="Basic and acidic residues" evidence="1">
    <location>
        <begin position="116"/>
        <end position="127"/>
    </location>
</feature>
<keyword evidence="3" id="KW-1185">Reference proteome</keyword>
<comment type="caution">
    <text evidence="2">The sequence shown here is derived from an EMBL/GenBank/DDBJ whole genome shotgun (WGS) entry which is preliminary data.</text>
</comment>
<name>A0A8J8WB63_CHIOP</name>
<accession>A0A8J8WB63</accession>
<feature type="region of interest" description="Disordered" evidence="1">
    <location>
        <begin position="106"/>
        <end position="136"/>
    </location>
</feature>
<proteinExistence type="predicted"/>
<dbReference type="AlphaFoldDB" id="A0A8J8WB63"/>
<evidence type="ECO:0000313" key="2">
    <source>
        <dbReference type="EMBL" id="KAG0692507.1"/>
    </source>
</evidence>
<organism evidence="2 3">
    <name type="scientific">Chionoecetes opilio</name>
    <name type="common">Atlantic snow crab</name>
    <name type="synonym">Cancer opilio</name>
    <dbReference type="NCBI Taxonomy" id="41210"/>
    <lineage>
        <taxon>Eukaryota</taxon>
        <taxon>Metazoa</taxon>
        <taxon>Ecdysozoa</taxon>
        <taxon>Arthropoda</taxon>
        <taxon>Crustacea</taxon>
        <taxon>Multicrustacea</taxon>
        <taxon>Malacostraca</taxon>
        <taxon>Eumalacostraca</taxon>
        <taxon>Eucarida</taxon>
        <taxon>Decapoda</taxon>
        <taxon>Pleocyemata</taxon>
        <taxon>Brachyura</taxon>
        <taxon>Eubrachyura</taxon>
        <taxon>Majoidea</taxon>
        <taxon>Majidae</taxon>
        <taxon>Chionoecetes</taxon>
    </lineage>
</organism>
<sequence length="160" mass="18032">MDVKSLYSFKIWMFLWGQFPLDEEGGAWTPAVVPLRRPVYAKAWIEASFSVQNPRLDLELIKALGTYDKIDPEIGDVALSKLSSHLWYVSENWLGCPSSTPTCPCETKKSHGYGPTDERNLNGEDRLRKSHAFQRSRSKISTWKTSSVDVLSILPEATPG</sequence>
<dbReference type="OrthoDB" id="7696210at2759"/>
<reference evidence="2" key="1">
    <citation type="submission" date="2020-07" db="EMBL/GenBank/DDBJ databases">
        <title>The High-quality genome of the commercially important snow crab, Chionoecetes opilio.</title>
        <authorList>
            <person name="Jeong J.-H."/>
            <person name="Ryu S."/>
        </authorList>
    </citation>
    <scope>NUCLEOTIDE SEQUENCE</scope>
    <source>
        <strain evidence="2">MADBK_172401_WGS</strain>
        <tissue evidence="2">Digestive gland</tissue>
    </source>
</reference>
<gene>
    <name evidence="2" type="ORF">GWK47_027854</name>
</gene>
<evidence type="ECO:0000256" key="1">
    <source>
        <dbReference type="SAM" id="MobiDB-lite"/>
    </source>
</evidence>
<protein>
    <submittedName>
        <fullName evidence="2">Uncharacterized protein</fullName>
    </submittedName>
</protein>
<evidence type="ECO:0000313" key="3">
    <source>
        <dbReference type="Proteomes" id="UP000770661"/>
    </source>
</evidence>
<dbReference type="EMBL" id="JACEEZ010026495">
    <property type="protein sequence ID" value="KAG0692507.1"/>
    <property type="molecule type" value="Genomic_DNA"/>
</dbReference>
<dbReference type="Proteomes" id="UP000770661">
    <property type="component" value="Unassembled WGS sequence"/>
</dbReference>